<accession>A0AA40HU27</accession>
<organism evidence="2 3">
    <name type="scientific">Cnephaeus nilssonii</name>
    <name type="common">Northern bat</name>
    <name type="synonym">Eptesicus nilssonii</name>
    <dbReference type="NCBI Taxonomy" id="3371016"/>
    <lineage>
        <taxon>Eukaryota</taxon>
        <taxon>Metazoa</taxon>
        <taxon>Chordata</taxon>
        <taxon>Craniata</taxon>
        <taxon>Vertebrata</taxon>
        <taxon>Euteleostomi</taxon>
        <taxon>Mammalia</taxon>
        <taxon>Eutheria</taxon>
        <taxon>Laurasiatheria</taxon>
        <taxon>Chiroptera</taxon>
        <taxon>Yangochiroptera</taxon>
        <taxon>Vespertilionidae</taxon>
        <taxon>Cnephaeus</taxon>
    </lineage>
</organism>
<dbReference type="Proteomes" id="UP001177744">
    <property type="component" value="Unassembled WGS sequence"/>
</dbReference>
<evidence type="ECO:0000256" key="1">
    <source>
        <dbReference type="SAM" id="MobiDB-lite"/>
    </source>
</evidence>
<dbReference type="EMBL" id="JAULJE010000012">
    <property type="protein sequence ID" value="KAK1336980.1"/>
    <property type="molecule type" value="Genomic_DNA"/>
</dbReference>
<feature type="region of interest" description="Disordered" evidence="1">
    <location>
        <begin position="97"/>
        <end position="120"/>
    </location>
</feature>
<evidence type="ECO:0000313" key="2">
    <source>
        <dbReference type="EMBL" id="KAK1336980.1"/>
    </source>
</evidence>
<name>A0AA40HU27_CNENI</name>
<sequence>MDDFQGLKTLVEEVTSDVVEITKVKIVEITIQVLEYYINLVDKAVPVCKRTDSNFERGSTVGKMLLNSVTCYREIVWDRKSQPTLLLSYFKKLPQPPKPSAITILTSQKPSTSRQKEYDA</sequence>
<dbReference type="AlphaFoldDB" id="A0AA40HU27"/>
<proteinExistence type="predicted"/>
<keyword evidence="3" id="KW-1185">Reference proteome</keyword>
<reference evidence="2" key="1">
    <citation type="submission" date="2023-06" db="EMBL/GenBank/DDBJ databases">
        <title>Reference genome for the Northern bat (Eptesicus nilssonii), a most northern bat species.</title>
        <authorList>
            <person name="Laine V.N."/>
            <person name="Pulliainen A.T."/>
            <person name="Lilley T.M."/>
        </authorList>
    </citation>
    <scope>NUCLEOTIDE SEQUENCE</scope>
    <source>
        <strain evidence="2">BLF_Eptnil</strain>
        <tissue evidence="2">Kidney</tissue>
    </source>
</reference>
<comment type="caution">
    <text evidence="2">The sequence shown here is derived from an EMBL/GenBank/DDBJ whole genome shotgun (WGS) entry which is preliminary data.</text>
</comment>
<evidence type="ECO:0000313" key="3">
    <source>
        <dbReference type="Proteomes" id="UP001177744"/>
    </source>
</evidence>
<feature type="compositionally biased region" description="Polar residues" evidence="1">
    <location>
        <begin position="103"/>
        <end position="113"/>
    </location>
</feature>
<protein>
    <submittedName>
        <fullName evidence="2">Uncharacterized protein</fullName>
    </submittedName>
</protein>
<gene>
    <name evidence="2" type="ORF">QTO34_003022</name>
</gene>